<sequence>MTRGFTGIYESEEKGREEGSNEESETFLLGVISLIRVRIRNSSSNSSQNGRYGKEQEENPFTPFPVAWFHDRRASKKETSYWTNVNKETGLGKSSITCGDSEVTVTPLKAVVGEVYAAKELSLVKKKIQKDEARRVQSRLQDDVLVTLIINDDKEERQRLIKMTTLQCGSVSSLSLENLKPCFRRPDLWTK</sequence>
<protein>
    <submittedName>
        <fullName evidence="2">Uncharacterized protein</fullName>
    </submittedName>
</protein>
<dbReference type="EMBL" id="JACEIK010000225">
    <property type="protein sequence ID" value="MCD7452859.1"/>
    <property type="molecule type" value="Genomic_DNA"/>
</dbReference>
<name>A0ABS8S4R9_DATST</name>
<organism evidence="2 3">
    <name type="scientific">Datura stramonium</name>
    <name type="common">Jimsonweed</name>
    <name type="synonym">Common thornapple</name>
    <dbReference type="NCBI Taxonomy" id="4076"/>
    <lineage>
        <taxon>Eukaryota</taxon>
        <taxon>Viridiplantae</taxon>
        <taxon>Streptophyta</taxon>
        <taxon>Embryophyta</taxon>
        <taxon>Tracheophyta</taxon>
        <taxon>Spermatophyta</taxon>
        <taxon>Magnoliopsida</taxon>
        <taxon>eudicotyledons</taxon>
        <taxon>Gunneridae</taxon>
        <taxon>Pentapetalae</taxon>
        <taxon>asterids</taxon>
        <taxon>lamiids</taxon>
        <taxon>Solanales</taxon>
        <taxon>Solanaceae</taxon>
        <taxon>Solanoideae</taxon>
        <taxon>Datureae</taxon>
        <taxon>Datura</taxon>
    </lineage>
</organism>
<evidence type="ECO:0000256" key="1">
    <source>
        <dbReference type="SAM" id="MobiDB-lite"/>
    </source>
</evidence>
<evidence type="ECO:0000313" key="3">
    <source>
        <dbReference type="Proteomes" id="UP000823775"/>
    </source>
</evidence>
<gene>
    <name evidence="2" type="ORF">HAX54_018412</name>
</gene>
<comment type="caution">
    <text evidence="2">The sequence shown here is derived from an EMBL/GenBank/DDBJ whole genome shotgun (WGS) entry which is preliminary data.</text>
</comment>
<feature type="region of interest" description="Disordered" evidence="1">
    <location>
        <begin position="1"/>
        <end position="24"/>
    </location>
</feature>
<keyword evidence="3" id="KW-1185">Reference proteome</keyword>
<dbReference type="Proteomes" id="UP000823775">
    <property type="component" value="Unassembled WGS sequence"/>
</dbReference>
<evidence type="ECO:0000313" key="2">
    <source>
        <dbReference type="EMBL" id="MCD7452859.1"/>
    </source>
</evidence>
<proteinExistence type="predicted"/>
<reference evidence="2 3" key="1">
    <citation type="journal article" date="2021" name="BMC Genomics">
        <title>Datura genome reveals duplications of psychoactive alkaloid biosynthetic genes and high mutation rate following tissue culture.</title>
        <authorList>
            <person name="Rajewski A."/>
            <person name="Carter-House D."/>
            <person name="Stajich J."/>
            <person name="Litt A."/>
        </authorList>
    </citation>
    <scope>NUCLEOTIDE SEQUENCE [LARGE SCALE GENOMIC DNA]</scope>
    <source>
        <strain evidence="2">AR-01</strain>
    </source>
</reference>
<accession>A0ABS8S4R9</accession>